<dbReference type="AlphaFoldDB" id="A0A0M3IM77"/>
<proteinExistence type="predicted"/>
<name>A0A0M3IM77_ASCLU</name>
<evidence type="ECO:0000313" key="1">
    <source>
        <dbReference type="Proteomes" id="UP000036681"/>
    </source>
</evidence>
<dbReference type="Proteomes" id="UP000036681">
    <property type="component" value="Unplaced"/>
</dbReference>
<sequence length="39" mass="4200">MHWTVKSAVVTGVGGGTLVECGVRMAFPHLVCRLHSHLL</sequence>
<dbReference type="WBParaSite" id="ALUE_0001985501-mRNA-1">
    <property type="protein sequence ID" value="ALUE_0001985501-mRNA-1"/>
    <property type="gene ID" value="ALUE_0001985501"/>
</dbReference>
<keyword evidence="1" id="KW-1185">Reference proteome</keyword>
<organism evidence="1 2">
    <name type="scientific">Ascaris lumbricoides</name>
    <name type="common">Giant roundworm</name>
    <dbReference type="NCBI Taxonomy" id="6252"/>
    <lineage>
        <taxon>Eukaryota</taxon>
        <taxon>Metazoa</taxon>
        <taxon>Ecdysozoa</taxon>
        <taxon>Nematoda</taxon>
        <taxon>Chromadorea</taxon>
        <taxon>Rhabditida</taxon>
        <taxon>Spirurina</taxon>
        <taxon>Ascaridomorpha</taxon>
        <taxon>Ascaridoidea</taxon>
        <taxon>Ascarididae</taxon>
        <taxon>Ascaris</taxon>
    </lineage>
</organism>
<protein>
    <submittedName>
        <fullName evidence="2">Uncharacterized protein</fullName>
    </submittedName>
</protein>
<accession>A0A0M3IM77</accession>
<evidence type="ECO:0000313" key="2">
    <source>
        <dbReference type="WBParaSite" id="ALUE_0001985501-mRNA-1"/>
    </source>
</evidence>
<reference evidence="2" key="1">
    <citation type="submission" date="2017-02" db="UniProtKB">
        <authorList>
            <consortium name="WormBaseParasite"/>
        </authorList>
    </citation>
    <scope>IDENTIFICATION</scope>
</reference>